<dbReference type="HOGENOM" id="CLU_072601_0_0_6"/>
<gene>
    <name evidence="3" type="ordered locus">XCV1539</name>
</gene>
<accession>Q3BVE3</accession>
<dbReference type="PANTHER" id="PTHR43669">
    <property type="entry name" value="5-KETO-D-GLUCONATE 5-REDUCTASE"/>
    <property type="match status" value="1"/>
</dbReference>
<reference evidence="3 4" key="1">
    <citation type="journal article" date="2005" name="J. Bacteriol.">
        <title>Insights into genome plasticity and pathogenicity of the plant pathogenic Bacterium Xanthomonas campestris pv. vesicatoria revealed by the complete genome sequence.</title>
        <authorList>
            <person name="Thieme F."/>
            <person name="Koebnik R."/>
            <person name="Bekel T."/>
            <person name="Berger C."/>
            <person name="Boch J."/>
            <person name="Buettner D."/>
            <person name="Caldana C."/>
            <person name="Gaigalat L."/>
            <person name="Goesmann A."/>
            <person name="Kay S."/>
            <person name="Kirchner O."/>
            <person name="Lanz C."/>
            <person name="Linke B."/>
            <person name="McHardy A.C."/>
            <person name="Meyer F."/>
            <person name="Mittenhuber G."/>
            <person name="Nies D.H."/>
            <person name="Niesbach-Kloesgen U."/>
            <person name="Patschkowski T."/>
            <person name="Rueckert C."/>
            <person name="Rupp O."/>
            <person name="Schneicker S."/>
            <person name="Schuster S.C."/>
            <person name="Vorhoelter F.J."/>
            <person name="Weber E."/>
            <person name="Puehler A."/>
            <person name="Bonas U."/>
            <person name="Bartels D."/>
            <person name="Kaiser O."/>
        </authorList>
    </citation>
    <scope>NUCLEOTIDE SEQUENCE [LARGE SCALE GENOMIC DNA]</scope>
    <source>
        <strain evidence="3 4">85-10</strain>
    </source>
</reference>
<proteinExistence type="inferred from homology"/>
<protein>
    <submittedName>
        <fullName evidence="3">Short chain dehydrogenase, putative</fullName>
    </submittedName>
</protein>
<sequence>MVVQRFRRVFQSAQCNRKRLRSGRFHGKTVVRQCLARILQLATAAGWRRACAADWTAGALGTPWNYPDLGSENPMSGMVQSETAVIGGAGNVGMGIVSALLDAGMPTVVIGRDAAKLDALRAQHGHSPLLDIVQGSVADDASAQRLATELAQRHRPLGAVIASLGSPPKAGRLVDRPVAALRRRLERDVLPHLAAARHLLPLLAEADGGGRYLLLGSPCALRAWSAHGDRSVAASATRMLAQVLHEEAKPLGVRVQLLSVEQPVCTPGRAKDACPEWIRAVDVGRAAVSLIAGPGQPGQAIVTVSRRPPAAPSASRLAGLQFPIPTREISP</sequence>
<dbReference type="InterPro" id="IPR036291">
    <property type="entry name" value="NAD(P)-bd_dom_sf"/>
</dbReference>
<dbReference type="GO" id="GO:0016491">
    <property type="term" value="F:oxidoreductase activity"/>
    <property type="evidence" value="ECO:0007669"/>
    <property type="project" value="UniProtKB-KW"/>
</dbReference>
<dbReference type="SUPFAM" id="SSF51735">
    <property type="entry name" value="NAD(P)-binding Rossmann-fold domains"/>
    <property type="match status" value="1"/>
</dbReference>
<organism evidence="4">
    <name type="scientific">Xanthomonas euvesicatoria pv. vesicatoria (strain 85-10)</name>
    <name type="common">Xanthomonas campestris pv. vesicatoria</name>
    <dbReference type="NCBI Taxonomy" id="316273"/>
    <lineage>
        <taxon>Bacteria</taxon>
        <taxon>Pseudomonadati</taxon>
        <taxon>Pseudomonadota</taxon>
        <taxon>Gammaproteobacteria</taxon>
        <taxon>Lysobacterales</taxon>
        <taxon>Lysobacteraceae</taxon>
        <taxon>Xanthomonas</taxon>
    </lineage>
</organism>
<dbReference type="PANTHER" id="PTHR43669:SF12">
    <property type="entry name" value="BLR5618 PROTEIN"/>
    <property type="match status" value="1"/>
</dbReference>
<dbReference type="Pfam" id="PF00106">
    <property type="entry name" value="adh_short"/>
    <property type="match status" value="1"/>
</dbReference>
<dbReference type="Gene3D" id="3.40.50.720">
    <property type="entry name" value="NAD(P)-binding Rossmann-like Domain"/>
    <property type="match status" value="1"/>
</dbReference>
<evidence type="ECO:0000256" key="1">
    <source>
        <dbReference type="ARBA" id="ARBA00006484"/>
    </source>
</evidence>
<dbReference type="AlphaFoldDB" id="Q3BVE3"/>
<dbReference type="EMBL" id="AM039952">
    <property type="protein sequence ID" value="CAJ23171.1"/>
    <property type="molecule type" value="Genomic_DNA"/>
</dbReference>
<dbReference type="InterPro" id="IPR002347">
    <property type="entry name" value="SDR_fam"/>
</dbReference>
<dbReference type="STRING" id="456327.BJD11_14935"/>
<evidence type="ECO:0000313" key="3">
    <source>
        <dbReference type="EMBL" id="CAJ23171.1"/>
    </source>
</evidence>
<dbReference type="Proteomes" id="UP000007069">
    <property type="component" value="Chromosome"/>
</dbReference>
<dbReference type="KEGG" id="xcv:XCV1539"/>
<keyword evidence="2" id="KW-0560">Oxidoreductase</keyword>
<dbReference type="eggNOG" id="COG1028">
    <property type="taxonomic scope" value="Bacteria"/>
</dbReference>
<evidence type="ECO:0000313" key="4">
    <source>
        <dbReference type="Proteomes" id="UP000007069"/>
    </source>
</evidence>
<comment type="similarity">
    <text evidence="1">Belongs to the short-chain dehydrogenases/reductases (SDR) family.</text>
</comment>
<evidence type="ECO:0000256" key="2">
    <source>
        <dbReference type="ARBA" id="ARBA00023002"/>
    </source>
</evidence>
<name>Q3BVE3_XANE5</name>